<comment type="similarity">
    <text evidence="2">Belongs to the Mediator complex subunit 25 family.</text>
</comment>
<sequence length="824" mass="89513">MVAGPTEHGIQADVIFVIEGTAVNGAYLNDLKTNYLIPTLEYFSQGGIEDREYQNSTTLYGIVVYHAADCLPAPCTETFGPYANPHKLLLILDKLEMVGGKGECFANIGEGLATGLQCFEDLQLRREPNTASQKHCILICNSPPYQTVIQESYKFAGHTIEQLATLYQERNINLSILSPRKIPTLFKLFEKAGGDLQSSQTKNYAKDPRHLVLLRNYNLKERPVSPSIGGAVHTTPGTAAQIPLSPLQSNDSPNTNQVQQSIAQPTQSQGPPFRNQTPQNITSVHQAVVPLAAALNAGRPPYNPQISAPPTYHPSVTARAGHTRWRPFVTPGTTGPANTQGSALIAQLNQPPPSIGLNVTPFGQRMDAGPQLTVSCVSQSVPTQVPQTVTASQTQASVSSVTQQQVTHSQTQGNVTAGTVGPGPQISTPRERQTIWQGIIEWVEKAKTPADAQKQTRHLPCQVSANSKDGDPELKADTWPQKLIMQLMPKQLIGNIGGSYLKNSKSVLFHPTPCEALESLTKVMNSGFAGCVHFTFLQATAACDIKVLILLYTAERRTYLGFIPNDQTGFVDRLRKVIQQQKTSHASMRQGQAGAAQGNSITGSMPTTGTSQGGILMSQTNTIAMGGGQITQNVVSTNAPQQTLTSSAGPQNQINMQSGGISGPQVAPASGTMIGQQRPPFDDIEIARHQNLLKIQHLRQTLEAAQQQEAQYKSQLEVNIQQNLEVAQQQEMQYKQQLEAQQAQRALNPASMTNQQANAPRLMRPVSNMGLRHLLQQPQPPYRQVLGLQPQMVGPRGQMTTRPMAPGNPQNQQFEDVSNYDFLG</sequence>
<dbReference type="Gene3D" id="2.40.290.30">
    <property type="entry name" value="Mediator complex subunit 25, ACID domain"/>
    <property type="match status" value="1"/>
</dbReference>
<evidence type="ECO:0000259" key="12">
    <source>
        <dbReference type="Pfam" id="PF11265"/>
    </source>
</evidence>
<protein>
    <recommendedName>
        <fullName evidence="3">Mediator of RNA polymerase II transcription subunit 25</fullName>
    </recommendedName>
    <alternativeName>
        <fullName evidence="8">Mediator complex subunit 25</fullName>
    </alternativeName>
</protein>
<feature type="domain" description="Mediator of RNA polymerase II transcription subunit 25 von Willebrand factor type A" evidence="12">
    <location>
        <begin position="10"/>
        <end position="217"/>
    </location>
</feature>
<accession>A0A310SES4</accession>
<dbReference type="InterPro" id="IPR038196">
    <property type="entry name" value="Med25_PTOV_sf"/>
</dbReference>
<feature type="region of interest" description="Disordered" evidence="10">
    <location>
        <begin position="640"/>
        <end position="678"/>
    </location>
</feature>
<comment type="subcellular location">
    <subcellularLocation>
        <location evidence="1">Nucleus</location>
    </subcellularLocation>
</comment>
<keyword evidence="9" id="KW-0175">Coiled coil</keyword>
<feature type="coiled-coil region" evidence="9">
    <location>
        <begin position="695"/>
        <end position="744"/>
    </location>
</feature>
<feature type="compositionally biased region" description="Polar residues" evidence="10">
    <location>
        <begin position="246"/>
        <end position="278"/>
    </location>
</feature>
<dbReference type="PANTHER" id="PTHR12433">
    <property type="entry name" value="MEDIATOR OF RNA POLYMERASE II TRANSCRIPTION SUBUNIT 25"/>
    <property type="match status" value="1"/>
</dbReference>
<evidence type="ECO:0000256" key="5">
    <source>
        <dbReference type="ARBA" id="ARBA00023159"/>
    </source>
</evidence>
<dbReference type="GO" id="GO:0045944">
    <property type="term" value="P:positive regulation of transcription by RNA polymerase II"/>
    <property type="evidence" value="ECO:0007669"/>
    <property type="project" value="TreeGrafter"/>
</dbReference>
<evidence type="ECO:0000313" key="14">
    <source>
        <dbReference type="Proteomes" id="UP000250275"/>
    </source>
</evidence>
<keyword evidence="7" id="KW-0539">Nucleus</keyword>
<evidence type="ECO:0000256" key="10">
    <source>
        <dbReference type="SAM" id="MobiDB-lite"/>
    </source>
</evidence>
<dbReference type="EMBL" id="KQ765605">
    <property type="protein sequence ID" value="OAD53853.1"/>
    <property type="molecule type" value="Genomic_DNA"/>
</dbReference>
<keyword evidence="4" id="KW-0805">Transcription regulation</keyword>
<proteinExistence type="inferred from homology"/>
<reference evidence="13 14" key="1">
    <citation type="submission" date="2015-07" db="EMBL/GenBank/DDBJ databases">
        <title>The genome of Eufriesea mexicana.</title>
        <authorList>
            <person name="Pan H."/>
            <person name="Kapheim K."/>
        </authorList>
    </citation>
    <scope>NUCLEOTIDE SEQUENCE [LARGE SCALE GENOMIC DNA]</scope>
    <source>
        <strain evidence="13">0111107269</strain>
        <tissue evidence="13">Whole body</tissue>
    </source>
</reference>
<keyword evidence="5" id="KW-0010">Activator</keyword>
<dbReference type="PANTHER" id="PTHR12433:SF11">
    <property type="entry name" value="MEDIATOR OF RNA POLYMERASE II TRANSCRIPTION SUBUNIT 25"/>
    <property type="match status" value="1"/>
</dbReference>
<evidence type="ECO:0000259" key="11">
    <source>
        <dbReference type="Pfam" id="PF11232"/>
    </source>
</evidence>
<feature type="region of interest" description="Disordered" evidence="10">
    <location>
        <begin position="409"/>
        <end position="429"/>
    </location>
</feature>
<evidence type="ECO:0000256" key="8">
    <source>
        <dbReference type="ARBA" id="ARBA00031958"/>
    </source>
</evidence>
<feature type="domain" description="Mediator complex subunit Med25 PTOV" evidence="11">
    <location>
        <begin position="431"/>
        <end position="583"/>
    </location>
</feature>
<dbReference type="Proteomes" id="UP000250275">
    <property type="component" value="Unassembled WGS sequence"/>
</dbReference>
<evidence type="ECO:0000256" key="6">
    <source>
        <dbReference type="ARBA" id="ARBA00023163"/>
    </source>
</evidence>
<keyword evidence="14" id="KW-1185">Reference proteome</keyword>
<dbReference type="OrthoDB" id="7690434at2759"/>
<evidence type="ECO:0000256" key="9">
    <source>
        <dbReference type="SAM" id="Coils"/>
    </source>
</evidence>
<evidence type="ECO:0000256" key="7">
    <source>
        <dbReference type="ARBA" id="ARBA00023242"/>
    </source>
</evidence>
<dbReference type="InterPro" id="IPR021419">
    <property type="entry name" value="Mediator_Med25_VWA"/>
</dbReference>
<dbReference type="GO" id="GO:0005667">
    <property type="term" value="C:transcription regulator complex"/>
    <property type="evidence" value="ECO:0007669"/>
    <property type="project" value="TreeGrafter"/>
</dbReference>
<dbReference type="AlphaFoldDB" id="A0A310SES4"/>
<feature type="compositionally biased region" description="Polar residues" evidence="10">
    <location>
        <begin position="597"/>
        <end position="610"/>
    </location>
</feature>
<gene>
    <name evidence="13" type="ORF">WN48_08826</name>
</gene>
<feature type="compositionally biased region" description="Polar residues" evidence="10">
    <location>
        <begin position="581"/>
        <end position="590"/>
    </location>
</feature>
<evidence type="ECO:0000256" key="1">
    <source>
        <dbReference type="ARBA" id="ARBA00004123"/>
    </source>
</evidence>
<feature type="region of interest" description="Disordered" evidence="10">
    <location>
        <begin position="796"/>
        <end position="824"/>
    </location>
</feature>
<keyword evidence="6" id="KW-0804">Transcription</keyword>
<feature type="compositionally biased region" description="Polar residues" evidence="10">
    <location>
        <begin position="640"/>
        <end position="659"/>
    </location>
</feature>
<evidence type="ECO:0000256" key="3">
    <source>
        <dbReference type="ARBA" id="ARBA00019694"/>
    </source>
</evidence>
<feature type="region of interest" description="Disordered" evidence="10">
    <location>
        <begin position="581"/>
        <end position="611"/>
    </location>
</feature>
<feature type="region of interest" description="Disordered" evidence="10">
    <location>
        <begin position="451"/>
        <end position="474"/>
    </location>
</feature>
<dbReference type="Pfam" id="PF11265">
    <property type="entry name" value="Med25_VWA"/>
    <property type="match status" value="1"/>
</dbReference>
<name>A0A310SES4_9HYME</name>
<evidence type="ECO:0000313" key="13">
    <source>
        <dbReference type="EMBL" id="OAD53853.1"/>
    </source>
</evidence>
<dbReference type="Pfam" id="PF11232">
    <property type="entry name" value="Med25"/>
    <property type="match status" value="1"/>
</dbReference>
<evidence type="ECO:0000256" key="4">
    <source>
        <dbReference type="ARBA" id="ARBA00023015"/>
    </source>
</evidence>
<evidence type="ECO:0000256" key="2">
    <source>
        <dbReference type="ARBA" id="ARBA00009102"/>
    </source>
</evidence>
<dbReference type="InterPro" id="IPR021394">
    <property type="entry name" value="Med25_PTOV"/>
</dbReference>
<organism evidence="13 14">
    <name type="scientific">Eufriesea mexicana</name>
    <dbReference type="NCBI Taxonomy" id="516756"/>
    <lineage>
        <taxon>Eukaryota</taxon>
        <taxon>Metazoa</taxon>
        <taxon>Ecdysozoa</taxon>
        <taxon>Arthropoda</taxon>
        <taxon>Hexapoda</taxon>
        <taxon>Insecta</taxon>
        <taxon>Pterygota</taxon>
        <taxon>Neoptera</taxon>
        <taxon>Endopterygota</taxon>
        <taxon>Hymenoptera</taxon>
        <taxon>Apocrita</taxon>
        <taxon>Aculeata</taxon>
        <taxon>Apoidea</taxon>
        <taxon>Anthophila</taxon>
        <taxon>Apidae</taxon>
        <taxon>Eufriesea</taxon>
    </lineage>
</organism>
<dbReference type="GO" id="GO:0016592">
    <property type="term" value="C:mediator complex"/>
    <property type="evidence" value="ECO:0007669"/>
    <property type="project" value="TreeGrafter"/>
</dbReference>
<feature type="region of interest" description="Disordered" evidence="10">
    <location>
        <begin position="224"/>
        <end position="278"/>
    </location>
</feature>